<proteinExistence type="predicted"/>
<dbReference type="InterPro" id="IPR051402">
    <property type="entry name" value="KPR-Related"/>
</dbReference>
<keyword evidence="9" id="KW-0560">Oxidoreductase</keyword>
<dbReference type="InterPro" id="IPR008927">
    <property type="entry name" value="6-PGluconate_DH-like_C_sf"/>
</dbReference>
<dbReference type="NCBIfam" id="NF005089">
    <property type="entry name" value="PRK06522.1-4"/>
    <property type="match status" value="1"/>
</dbReference>
<evidence type="ECO:0000256" key="6">
    <source>
        <dbReference type="ARBA" id="ARBA00048793"/>
    </source>
</evidence>
<comment type="caution">
    <text evidence="9">The sequence shown here is derived from an EMBL/GenBank/DDBJ whole genome shotgun (WGS) entry which is preliminary data.</text>
</comment>
<dbReference type="Proteomes" id="UP000577697">
    <property type="component" value="Unassembled WGS sequence"/>
</dbReference>
<dbReference type="Gene3D" id="1.10.1040.10">
    <property type="entry name" value="N-(1-d-carboxylethyl)-l-norvaline Dehydrogenase, domain 2"/>
    <property type="match status" value="1"/>
</dbReference>
<dbReference type="InterPro" id="IPR036291">
    <property type="entry name" value="NAD(P)-bd_dom_sf"/>
</dbReference>
<dbReference type="Pfam" id="PF02558">
    <property type="entry name" value="ApbA"/>
    <property type="match status" value="1"/>
</dbReference>
<evidence type="ECO:0000256" key="1">
    <source>
        <dbReference type="ARBA" id="ARBA00004994"/>
    </source>
</evidence>
<keyword evidence="10" id="KW-1185">Reference proteome</keyword>
<comment type="catalytic activity">
    <reaction evidence="6">
        <text>(R)-pantoate + NADP(+) = 2-dehydropantoate + NADPH + H(+)</text>
        <dbReference type="Rhea" id="RHEA:16233"/>
        <dbReference type="ChEBI" id="CHEBI:11561"/>
        <dbReference type="ChEBI" id="CHEBI:15378"/>
        <dbReference type="ChEBI" id="CHEBI:15980"/>
        <dbReference type="ChEBI" id="CHEBI:57783"/>
        <dbReference type="ChEBI" id="CHEBI:58349"/>
        <dbReference type="EC" id="1.1.1.169"/>
    </reaction>
</comment>
<protein>
    <recommendedName>
        <fullName evidence="3">2-dehydropantoate 2-reductase</fullName>
        <ecNumber evidence="2">1.1.1.169</ecNumber>
    </recommendedName>
    <alternativeName>
        <fullName evidence="5">Ketopantoate reductase</fullName>
    </alternativeName>
</protein>
<evidence type="ECO:0000259" key="7">
    <source>
        <dbReference type="Pfam" id="PF02558"/>
    </source>
</evidence>
<gene>
    <name evidence="9" type="ORF">FHS67_001035</name>
</gene>
<evidence type="ECO:0000256" key="4">
    <source>
        <dbReference type="ARBA" id="ARBA00022655"/>
    </source>
</evidence>
<sequence>MTRICIYGAGAIGGYLAASLAEAGAEVSIVARGPHLAAIQRSGLTLRKDGAEKTYPIRATDNPAELGVQDYVIVAMKAHAVPSVVGQFAPLLDAHTAIVPAVNGIPWWYFYGARTMTALDDTWLESVDPNGAQWKAFGPERAIGCVVYPACEVAEPGVIAHNRGDRFTLGEPDGSESSRVRILSELMIAGGLKAPRKARLRDEIWIKLWGNSSFNPVSALTGASLDIIGADAACRQLVYDIMVECKQVGEAVGARFVVDIEKRIKGGTDIIGHKPSTRHDVELGRPMEIDPLISSVLELARRLDIDTPNLDAVAALLRLQGQVLGLYERNPEMERRILPSRVAAND</sequence>
<evidence type="ECO:0000256" key="5">
    <source>
        <dbReference type="ARBA" id="ARBA00032024"/>
    </source>
</evidence>
<evidence type="ECO:0000256" key="2">
    <source>
        <dbReference type="ARBA" id="ARBA00013014"/>
    </source>
</evidence>
<feature type="domain" description="Ketopantoate reductase N-terminal" evidence="7">
    <location>
        <begin position="4"/>
        <end position="105"/>
    </location>
</feature>
<comment type="pathway">
    <text evidence="1">Cofactor biosynthesis; (R)-pantothenate biosynthesis; (R)-pantoate from 3-methyl-2-oxobutanoate: step 2/2.</text>
</comment>
<dbReference type="InterPro" id="IPR013332">
    <property type="entry name" value="KPR_N"/>
</dbReference>
<organism evidence="9 10">
    <name type="scientific">Aminobacter aminovorans</name>
    <name type="common">Chelatobacter heintzii</name>
    <dbReference type="NCBI Taxonomy" id="83263"/>
    <lineage>
        <taxon>Bacteria</taxon>
        <taxon>Pseudomonadati</taxon>
        <taxon>Pseudomonadota</taxon>
        <taxon>Alphaproteobacteria</taxon>
        <taxon>Hyphomicrobiales</taxon>
        <taxon>Phyllobacteriaceae</taxon>
        <taxon>Aminobacter</taxon>
    </lineage>
</organism>
<dbReference type="PANTHER" id="PTHR21708">
    <property type="entry name" value="PROBABLE 2-DEHYDROPANTOATE 2-REDUCTASE"/>
    <property type="match status" value="1"/>
</dbReference>
<feature type="domain" description="Ketopantoate reductase C-terminal" evidence="8">
    <location>
        <begin position="200"/>
        <end position="318"/>
    </location>
</feature>
<dbReference type="Gene3D" id="3.40.50.720">
    <property type="entry name" value="NAD(P)-binding Rossmann-like Domain"/>
    <property type="match status" value="1"/>
</dbReference>
<evidence type="ECO:0000259" key="8">
    <source>
        <dbReference type="Pfam" id="PF08546"/>
    </source>
</evidence>
<dbReference type="EMBL" id="JACICB010000003">
    <property type="protein sequence ID" value="MBB3704732.1"/>
    <property type="molecule type" value="Genomic_DNA"/>
</dbReference>
<keyword evidence="4" id="KW-0566">Pantothenate biosynthesis</keyword>
<name>A0ABR6H2I0_AMIAI</name>
<dbReference type="SUPFAM" id="SSF48179">
    <property type="entry name" value="6-phosphogluconate dehydrogenase C-terminal domain-like"/>
    <property type="match status" value="1"/>
</dbReference>
<evidence type="ECO:0000313" key="10">
    <source>
        <dbReference type="Proteomes" id="UP000577697"/>
    </source>
</evidence>
<dbReference type="Pfam" id="PF08546">
    <property type="entry name" value="ApbA_C"/>
    <property type="match status" value="1"/>
</dbReference>
<accession>A0ABR6H2I0</accession>
<dbReference type="RefSeq" id="WP_067962746.1">
    <property type="nucleotide sequence ID" value="NZ_CP015005.1"/>
</dbReference>
<evidence type="ECO:0000256" key="3">
    <source>
        <dbReference type="ARBA" id="ARBA00019465"/>
    </source>
</evidence>
<evidence type="ECO:0000313" key="9">
    <source>
        <dbReference type="EMBL" id="MBB3704732.1"/>
    </source>
</evidence>
<dbReference type="EC" id="1.1.1.169" evidence="2"/>
<dbReference type="PANTHER" id="PTHR21708:SF45">
    <property type="entry name" value="2-DEHYDROPANTOATE 2-REDUCTASE"/>
    <property type="match status" value="1"/>
</dbReference>
<dbReference type="GO" id="GO:0008677">
    <property type="term" value="F:2-dehydropantoate 2-reductase activity"/>
    <property type="evidence" value="ECO:0007669"/>
    <property type="project" value="UniProtKB-EC"/>
</dbReference>
<dbReference type="InterPro" id="IPR013752">
    <property type="entry name" value="KPA_reductase"/>
</dbReference>
<dbReference type="SUPFAM" id="SSF51735">
    <property type="entry name" value="NAD(P)-binding Rossmann-fold domains"/>
    <property type="match status" value="1"/>
</dbReference>
<reference evidence="9 10" key="1">
    <citation type="submission" date="2020-08" db="EMBL/GenBank/DDBJ databases">
        <title>Genomic Encyclopedia of Type Strains, Phase IV (KMG-IV): sequencing the most valuable type-strain genomes for metagenomic binning, comparative biology and taxonomic classification.</title>
        <authorList>
            <person name="Goeker M."/>
        </authorList>
    </citation>
    <scope>NUCLEOTIDE SEQUENCE [LARGE SCALE GENOMIC DNA]</scope>
    <source>
        <strain evidence="9 10">DSM 10368</strain>
    </source>
</reference>
<dbReference type="InterPro" id="IPR013328">
    <property type="entry name" value="6PGD_dom2"/>
</dbReference>